<keyword evidence="3" id="KW-0804">Transcription</keyword>
<feature type="domain" description="HTH arsR-type" evidence="4">
    <location>
        <begin position="13"/>
        <end position="114"/>
    </location>
</feature>
<keyword evidence="2" id="KW-0238">DNA-binding</keyword>
<dbReference type="InterPro" id="IPR051081">
    <property type="entry name" value="HTH_MetalResp_TranReg"/>
</dbReference>
<comment type="caution">
    <text evidence="5">The sequence shown here is derived from an EMBL/GenBank/DDBJ whole genome shotgun (WGS) entry which is preliminary data.</text>
</comment>
<dbReference type="Pfam" id="PF01022">
    <property type="entry name" value="HTH_5"/>
    <property type="match status" value="1"/>
</dbReference>
<dbReference type="CDD" id="cd00090">
    <property type="entry name" value="HTH_ARSR"/>
    <property type="match status" value="1"/>
</dbReference>
<evidence type="ECO:0000256" key="3">
    <source>
        <dbReference type="ARBA" id="ARBA00023163"/>
    </source>
</evidence>
<evidence type="ECO:0000256" key="2">
    <source>
        <dbReference type="ARBA" id="ARBA00023125"/>
    </source>
</evidence>
<evidence type="ECO:0000259" key="4">
    <source>
        <dbReference type="PROSITE" id="PS50987"/>
    </source>
</evidence>
<dbReference type="InterPro" id="IPR036390">
    <property type="entry name" value="WH_DNA-bd_sf"/>
</dbReference>
<dbReference type="NCBIfam" id="NF033788">
    <property type="entry name" value="HTH_metalloreg"/>
    <property type="match status" value="1"/>
</dbReference>
<dbReference type="SUPFAM" id="SSF46785">
    <property type="entry name" value="Winged helix' DNA-binding domain"/>
    <property type="match status" value="1"/>
</dbReference>
<dbReference type="Gene3D" id="1.10.10.10">
    <property type="entry name" value="Winged helix-like DNA-binding domain superfamily/Winged helix DNA-binding domain"/>
    <property type="match status" value="1"/>
</dbReference>
<reference evidence="5 6" key="1">
    <citation type="submission" date="2024-04" db="EMBL/GenBank/DDBJ databases">
        <title>Genome sequencing and metabolic network reconstruction of aminoacids and betaine degradation by Anoxynatronum sibiricum.</title>
        <authorList>
            <person name="Detkova E.N."/>
            <person name="Boltjanskaja Y.V."/>
            <person name="Mardanov A.V."/>
            <person name="Kevbrin V."/>
        </authorList>
    </citation>
    <scope>NUCLEOTIDE SEQUENCE [LARGE SCALE GENOMIC DNA]</scope>
    <source>
        <strain evidence="5 6">Z-7981</strain>
    </source>
</reference>
<name>A0ABU9VTU3_9CLOT</name>
<evidence type="ECO:0000256" key="1">
    <source>
        <dbReference type="ARBA" id="ARBA00023015"/>
    </source>
</evidence>
<dbReference type="SMART" id="SM00418">
    <property type="entry name" value="HTH_ARSR"/>
    <property type="match status" value="1"/>
</dbReference>
<dbReference type="PANTHER" id="PTHR33154">
    <property type="entry name" value="TRANSCRIPTIONAL REGULATOR, ARSR FAMILY"/>
    <property type="match status" value="1"/>
</dbReference>
<evidence type="ECO:0000313" key="6">
    <source>
        <dbReference type="Proteomes" id="UP001407405"/>
    </source>
</evidence>
<dbReference type="InterPro" id="IPR011991">
    <property type="entry name" value="ArsR-like_HTH"/>
</dbReference>
<protein>
    <submittedName>
        <fullName evidence="5">Metalloregulator ArsR/SmtB family transcription factor</fullName>
    </submittedName>
</protein>
<dbReference type="PANTHER" id="PTHR33154:SF33">
    <property type="entry name" value="TRANSCRIPTIONAL REPRESSOR SDPR"/>
    <property type="match status" value="1"/>
</dbReference>
<keyword evidence="6" id="KW-1185">Reference proteome</keyword>
<dbReference type="Proteomes" id="UP001407405">
    <property type="component" value="Unassembled WGS sequence"/>
</dbReference>
<sequence>MGILTTGRVLTTGKEDFSVDYETIFKALGEGTRIKIVKLLSIKPMYVCELESVLEMSQPRISQHLRILKQAGLLNMKKEGQRAVYSLNEDVFEAWITGFTSFLRQPLETLPEYQPEVNRIAAIANDPTIAICKNA</sequence>
<dbReference type="PRINTS" id="PR00778">
    <property type="entry name" value="HTHARSR"/>
</dbReference>
<dbReference type="PROSITE" id="PS50987">
    <property type="entry name" value="HTH_ARSR_2"/>
    <property type="match status" value="1"/>
</dbReference>
<dbReference type="EMBL" id="JBCITM010000007">
    <property type="protein sequence ID" value="MEN1760591.1"/>
    <property type="molecule type" value="Genomic_DNA"/>
</dbReference>
<accession>A0ABU9VTU3</accession>
<evidence type="ECO:0000313" key="5">
    <source>
        <dbReference type="EMBL" id="MEN1760591.1"/>
    </source>
</evidence>
<organism evidence="5 6">
    <name type="scientific">Anoxynatronum sibiricum</name>
    <dbReference type="NCBI Taxonomy" id="210623"/>
    <lineage>
        <taxon>Bacteria</taxon>
        <taxon>Bacillati</taxon>
        <taxon>Bacillota</taxon>
        <taxon>Clostridia</taxon>
        <taxon>Eubacteriales</taxon>
        <taxon>Clostridiaceae</taxon>
        <taxon>Anoxynatronum</taxon>
    </lineage>
</organism>
<dbReference type="InterPro" id="IPR001845">
    <property type="entry name" value="HTH_ArsR_DNA-bd_dom"/>
</dbReference>
<keyword evidence="1" id="KW-0805">Transcription regulation</keyword>
<gene>
    <name evidence="5" type="ORF">AAIG11_08910</name>
</gene>
<proteinExistence type="predicted"/>
<dbReference type="InterPro" id="IPR036388">
    <property type="entry name" value="WH-like_DNA-bd_sf"/>
</dbReference>